<feature type="region of interest" description="Disordered" evidence="1">
    <location>
        <begin position="303"/>
        <end position="327"/>
    </location>
</feature>
<evidence type="ECO:0000313" key="3">
    <source>
        <dbReference type="Proteomes" id="UP000663887"/>
    </source>
</evidence>
<dbReference type="Proteomes" id="UP000663887">
    <property type="component" value="Unassembled WGS sequence"/>
</dbReference>
<reference evidence="2" key="1">
    <citation type="submission" date="2021-02" db="EMBL/GenBank/DDBJ databases">
        <authorList>
            <person name="Nowell W R."/>
        </authorList>
    </citation>
    <scope>NUCLEOTIDE SEQUENCE</scope>
</reference>
<protein>
    <submittedName>
        <fullName evidence="2">Uncharacterized protein</fullName>
    </submittedName>
</protein>
<feature type="compositionally biased region" description="Acidic residues" evidence="1">
    <location>
        <begin position="318"/>
        <end position="327"/>
    </location>
</feature>
<accession>A0A816MRJ6</accession>
<evidence type="ECO:0000313" key="2">
    <source>
        <dbReference type="EMBL" id="CAF1999794.1"/>
    </source>
</evidence>
<dbReference type="EMBL" id="CAJNRG010000424">
    <property type="protein sequence ID" value="CAF1999794.1"/>
    <property type="molecule type" value="Genomic_DNA"/>
</dbReference>
<sequence length="460" mass="51606">MFVSEFGMAQSDFWSEGRILIAGDSRVRRLMSNPDLALSEKVDFAFEGGVMIKDLVTLVDDNLNDNHKVVILMGMVGDEIQKYVHHLTTDSSVNLIRSKECDASEQVLTIVKTSSAKWMSLRSDRIVLWSIPHYVDYVSYNAGKLGEFEAGESLKISLDSSRRFINYVARLKLRWVADIPEVPFCLLNRVLFTGRKSKEQYNSFSAVSASDYKFPNHLLTDGLHPTVKLAGDIWRFLHKSVSEIHERLTGKKVISASITSVLSSAKKGKVNRGGSFKSQPSRSWKPQEKNPYIPKKINISKLQHPSVHSRLSHPQGDNEMEESLDDESVGGYSNLSWRASTGKLKGQNNPKIAPLGFIQQSRPWSWSLHNQRINAVKTEVYTQGLESQKRAEGRLADIIRDHGLKLAEQGQFDTVNAASRSWLLNLHSEMNAPAPGAKLVQKEIADLLPVEEEKTSSDTD</sequence>
<organism evidence="2 3">
    <name type="scientific">Rotaria magnacalcarata</name>
    <dbReference type="NCBI Taxonomy" id="392030"/>
    <lineage>
        <taxon>Eukaryota</taxon>
        <taxon>Metazoa</taxon>
        <taxon>Spiralia</taxon>
        <taxon>Gnathifera</taxon>
        <taxon>Rotifera</taxon>
        <taxon>Eurotatoria</taxon>
        <taxon>Bdelloidea</taxon>
        <taxon>Philodinida</taxon>
        <taxon>Philodinidae</taxon>
        <taxon>Rotaria</taxon>
    </lineage>
</organism>
<feature type="region of interest" description="Disordered" evidence="1">
    <location>
        <begin position="268"/>
        <end position="290"/>
    </location>
</feature>
<name>A0A816MRJ6_9BILA</name>
<comment type="caution">
    <text evidence="2">The sequence shown here is derived from an EMBL/GenBank/DDBJ whole genome shotgun (WGS) entry which is preliminary data.</text>
</comment>
<dbReference type="AlphaFoldDB" id="A0A816MRJ6"/>
<gene>
    <name evidence="2" type="ORF">XDN619_LOCUS3246</name>
</gene>
<evidence type="ECO:0000256" key="1">
    <source>
        <dbReference type="SAM" id="MobiDB-lite"/>
    </source>
</evidence>
<proteinExistence type="predicted"/>